<reference evidence="2" key="1">
    <citation type="submission" date="2018-01" db="EMBL/GenBank/DDBJ databases">
        <title>An insight into the sialome of Amazonian anophelines.</title>
        <authorList>
            <person name="Ribeiro J.M."/>
            <person name="Scarpassa V."/>
            <person name="Calvo E."/>
        </authorList>
    </citation>
    <scope>NUCLEOTIDE SEQUENCE</scope>
    <source>
        <tissue evidence="2">Salivary glands</tissue>
    </source>
</reference>
<dbReference type="EMBL" id="GGFM01011492">
    <property type="protein sequence ID" value="MBW32243.1"/>
    <property type="molecule type" value="Transcribed_RNA"/>
</dbReference>
<accession>A0A2M3ZUM3</accession>
<dbReference type="AlphaFoldDB" id="A0A2M3ZUM3"/>
<name>A0A2M3ZUM3_9DIPT</name>
<evidence type="ECO:0000256" key="1">
    <source>
        <dbReference type="SAM" id="SignalP"/>
    </source>
</evidence>
<proteinExistence type="predicted"/>
<protein>
    <submittedName>
        <fullName evidence="2">Putative secreted peptide</fullName>
    </submittedName>
</protein>
<keyword evidence="1" id="KW-0732">Signal</keyword>
<sequence>MPSICCAYVVFLLLKPISCSMHHLLNDNILLQTSILSVICNVCVNQRHAGLCKLLSYILRPGSFCLLSCTILSMLSSTLERTPLLHQPVSHFRERGIERRGARR</sequence>
<feature type="signal peptide" evidence="1">
    <location>
        <begin position="1"/>
        <end position="20"/>
    </location>
</feature>
<organism evidence="2">
    <name type="scientific">Anopheles braziliensis</name>
    <dbReference type="NCBI Taxonomy" id="58242"/>
    <lineage>
        <taxon>Eukaryota</taxon>
        <taxon>Metazoa</taxon>
        <taxon>Ecdysozoa</taxon>
        <taxon>Arthropoda</taxon>
        <taxon>Hexapoda</taxon>
        <taxon>Insecta</taxon>
        <taxon>Pterygota</taxon>
        <taxon>Neoptera</taxon>
        <taxon>Endopterygota</taxon>
        <taxon>Diptera</taxon>
        <taxon>Nematocera</taxon>
        <taxon>Culicoidea</taxon>
        <taxon>Culicidae</taxon>
        <taxon>Anophelinae</taxon>
        <taxon>Anopheles</taxon>
    </lineage>
</organism>
<feature type="chain" id="PRO_5014720810" evidence="1">
    <location>
        <begin position="21"/>
        <end position="104"/>
    </location>
</feature>
<evidence type="ECO:0000313" key="2">
    <source>
        <dbReference type="EMBL" id="MBW32243.1"/>
    </source>
</evidence>